<name>A0ABQ5FPE1_9ASTR</name>
<keyword evidence="4" id="KW-1185">Reference proteome</keyword>
<dbReference type="SUPFAM" id="SSF140383">
    <property type="entry name" value="BSD domain-like"/>
    <property type="match status" value="1"/>
</dbReference>
<feature type="region of interest" description="Disordered" evidence="1">
    <location>
        <begin position="143"/>
        <end position="165"/>
    </location>
</feature>
<dbReference type="PANTHER" id="PTHR16019:SF25">
    <property type="entry name" value="BSD DOMAIN-CONTAINING PROTEIN 1-LIKE"/>
    <property type="match status" value="1"/>
</dbReference>
<organism evidence="3 4">
    <name type="scientific">Tanacetum coccineum</name>
    <dbReference type="NCBI Taxonomy" id="301880"/>
    <lineage>
        <taxon>Eukaryota</taxon>
        <taxon>Viridiplantae</taxon>
        <taxon>Streptophyta</taxon>
        <taxon>Embryophyta</taxon>
        <taxon>Tracheophyta</taxon>
        <taxon>Spermatophyta</taxon>
        <taxon>Magnoliopsida</taxon>
        <taxon>eudicotyledons</taxon>
        <taxon>Gunneridae</taxon>
        <taxon>Pentapetalae</taxon>
        <taxon>asterids</taxon>
        <taxon>campanulids</taxon>
        <taxon>Asterales</taxon>
        <taxon>Asteraceae</taxon>
        <taxon>Asteroideae</taxon>
        <taxon>Anthemideae</taxon>
        <taxon>Anthemidinae</taxon>
        <taxon>Tanacetum</taxon>
    </lineage>
</organism>
<dbReference type="InterPro" id="IPR051494">
    <property type="entry name" value="BSD_domain-containing"/>
</dbReference>
<dbReference type="PANTHER" id="PTHR16019">
    <property type="entry name" value="SYNAPSE-ASSOCIATED PROTEIN"/>
    <property type="match status" value="1"/>
</dbReference>
<protein>
    <submittedName>
        <fullName evidence="3">BSD domain-containing protein 1-like protein</fullName>
    </submittedName>
</protein>
<evidence type="ECO:0000259" key="2">
    <source>
        <dbReference type="PROSITE" id="PS50858"/>
    </source>
</evidence>
<reference evidence="3" key="2">
    <citation type="submission" date="2022-01" db="EMBL/GenBank/DDBJ databases">
        <authorList>
            <person name="Yamashiro T."/>
            <person name="Shiraishi A."/>
            <person name="Satake H."/>
            <person name="Nakayama K."/>
        </authorList>
    </citation>
    <scope>NUCLEOTIDE SEQUENCE</scope>
</reference>
<comment type="caution">
    <text evidence="3">The sequence shown here is derived from an EMBL/GenBank/DDBJ whole genome shotgun (WGS) entry which is preliminary data.</text>
</comment>
<dbReference type="SMART" id="SM00751">
    <property type="entry name" value="BSD"/>
    <property type="match status" value="1"/>
</dbReference>
<dbReference type="Pfam" id="PF03909">
    <property type="entry name" value="BSD"/>
    <property type="match status" value="1"/>
</dbReference>
<evidence type="ECO:0000256" key="1">
    <source>
        <dbReference type="SAM" id="MobiDB-lite"/>
    </source>
</evidence>
<evidence type="ECO:0000313" key="3">
    <source>
        <dbReference type="EMBL" id="GJT65231.1"/>
    </source>
</evidence>
<evidence type="ECO:0000313" key="4">
    <source>
        <dbReference type="Proteomes" id="UP001151760"/>
    </source>
</evidence>
<dbReference type="Gene3D" id="1.10.3970.10">
    <property type="entry name" value="BSD domain"/>
    <property type="match status" value="1"/>
</dbReference>
<proteinExistence type="predicted"/>
<feature type="compositionally biased region" description="Acidic residues" evidence="1">
    <location>
        <begin position="108"/>
        <end position="118"/>
    </location>
</feature>
<dbReference type="PROSITE" id="PS50858">
    <property type="entry name" value="BSD"/>
    <property type="match status" value="1"/>
</dbReference>
<dbReference type="Proteomes" id="UP001151760">
    <property type="component" value="Unassembled WGS sequence"/>
</dbReference>
<feature type="domain" description="BSD" evidence="2">
    <location>
        <begin position="7"/>
        <end position="60"/>
    </location>
</feature>
<feature type="region of interest" description="Disordered" evidence="1">
    <location>
        <begin position="98"/>
        <end position="128"/>
    </location>
</feature>
<dbReference type="InterPro" id="IPR005607">
    <property type="entry name" value="BSD_dom"/>
</dbReference>
<sequence>MAAVVKHWGDFSVDALKGEIEGVMNADGGVVREVLKEDVPGRVDEVTFWERYFYKVWKIRKVEEAWVMLVKKAIAGDEDEELGCGIKGKTYRDSNISIVSTRPSREEDGWDEIEDIGNSDENKDKVVPRGSLDRAELRKRLSVAEEDEDDLTWDLEDDEAEPVKA</sequence>
<accession>A0ABQ5FPE1</accession>
<reference evidence="3" key="1">
    <citation type="journal article" date="2022" name="Int. J. Mol. Sci.">
        <title>Draft Genome of Tanacetum Coccineum: Genomic Comparison of Closely Related Tanacetum-Family Plants.</title>
        <authorList>
            <person name="Yamashiro T."/>
            <person name="Shiraishi A."/>
            <person name="Nakayama K."/>
            <person name="Satake H."/>
        </authorList>
    </citation>
    <scope>NUCLEOTIDE SEQUENCE</scope>
</reference>
<feature type="compositionally biased region" description="Acidic residues" evidence="1">
    <location>
        <begin position="144"/>
        <end position="165"/>
    </location>
</feature>
<gene>
    <name evidence="3" type="ORF">Tco_1016711</name>
</gene>
<dbReference type="EMBL" id="BQNB010017615">
    <property type="protein sequence ID" value="GJT65231.1"/>
    <property type="molecule type" value="Genomic_DNA"/>
</dbReference>
<dbReference type="InterPro" id="IPR035925">
    <property type="entry name" value="BSD_dom_sf"/>
</dbReference>